<evidence type="ECO:0000313" key="8">
    <source>
        <dbReference type="EMBL" id="PIR08647.1"/>
    </source>
</evidence>
<evidence type="ECO:0000256" key="3">
    <source>
        <dbReference type="ARBA" id="ARBA00022989"/>
    </source>
</evidence>
<feature type="transmembrane region" description="Helical" evidence="6">
    <location>
        <begin position="186"/>
        <end position="205"/>
    </location>
</feature>
<organism evidence="8 9">
    <name type="scientific">Candidatus Gottesmanbacteria bacterium CG11_big_fil_rev_8_21_14_0_20_37_11</name>
    <dbReference type="NCBI Taxonomy" id="1974575"/>
    <lineage>
        <taxon>Bacteria</taxon>
        <taxon>Candidatus Gottesmaniibacteriota</taxon>
    </lineage>
</organism>
<accession>A0A2H0NIE8</accession>
<evidence type="ECO:0000256" key="4">
    <source>
        <dbReference type="ARBA" id="ARBA00023136"/>
    </source>
</evidence>
<proteinExistence type="predicted"/>
<dbReference type="InterPro" id="IPR007016">
    <property type="entry name" value="O-antigen_ligase-rel_domated"/>
</dbReference>
<feature type="transmembrane region" description="Helical" evidence="6">
    <location>
        <begin position="217"/>
        <end position="238"/>
    </location>
</feature>
<comment type="caution">
    <text evidence="8">The sequence shown here is derived from an EMBL/GenBank/DDBJ whole genome shotgun (WGS) entry which is preliminary data.</text>
</comment>
<keyword evidence="3 6" id="KW-1133">Transmembrane helix</keyword>
<dbReference type="Pfam" id="PF04932">
    <property type="entry name" value="Wzy_C"/>
    <property type="match status" value="1"/>
</dbReference>
<dbReference type="Pfam" id="PF13181">
    <property type="entry name" value="TPR_8"/>
    <property type="match status" value="1"/>
</dbReference>
<feature type="transmembrane region" description="Helical" evidence="6">
    <location>
        <begin position="462"/>
        <end position="484"/>
    </location>
</feature>
<keyword evidence="4 6" id="KW-0472">Membrane</keyword>
<dbReference type="PANTHER" id="PTHR37422:SF13">
    <property type="entry name" value="LIPOPOLYSACCHARIDE BIOSYNTHESIS PROTEIN PA4999-RELATED"/>
    <property type="match status" value="1"/>
</dbReference>
<dbReference type="GO" id="GO:0016020">
    <property type="term" value="C:membrane"/>
    <property type="evidence" value="ECO:0007669"/>
    <property type="project" value="UniProtKB-SubCell"/>
</dbReference>
<evidence type="ECO:0000256" key="5">
    <source>
        <dbReference type="PROSITE-ProRule" id="PRU00339"/>
    </source>
</evidence>
<feature type="transmembrane region" description="Helical" evidence="6">
    <location>
        <begin position="131"/>
        <end position="148"/>
    </location>
</feature>
<feature type="transmembrane region" description="Helical" evidence="6">
    <location>
        <begin position="519"/>
        <end position="541"/>
    </location>
</feature>
<dbReference type="AlphaFoldDB" id="A0A2H0NIE8"/>
<dbReference type="SUPFAM" id="SSF48452">
    <property type="entry name" value="TPR-like"/>
    <property type="match status" value="1"/>
</dbReference>
<sequence length="742" mass="85871">MKISKFAHYLIRILFYSLFFLIPFVLTPVNYELFEYNKMITVYLFTVLITGIWLIRIIIAKQFIVRRTPLDIPIFLFFLSQVVSTYLSIDRHVSIWGYYSRFNGGLLSTVSYILLFYAFVTNFPKEKVPNLIKIILSSGVLLAIYGVLEHFGYSVSCLVITGQFNTDCWVQDVQNRVFATLGQPNWFAAYITILIPIMIGTYLISKIQTENTKGSEKLSGGNFLFAFLSYILYSAVIFTKSRSGFLAFWLVIAISYLILFYANRKLLLKSLLMLTVSFIVITFLFGAPFQPIGKYTLPEIFKSKNQQIVKPATTQDSIIDTGVTESGEIRKIVWKGAIEIFKNYPLFGTGVETFAFAYYKFRPIAHNMTSEWDFLYNKAHNEYLNFAATSGIFGLGSYLFIIGIFIWWSINKLRNSNFELRISKRTKNENYPNNSYATSLNQWIILFGLFIGWLSILITNFFGFSVVVTQLFFYLIPAFSFVIVNSDSSRNMVPQEKDRLPGSAANLPDKTFYNSILRYVLFVFAMLSMVYFILNLARIWYADYIFTKGYHLAKTQEETLAYEYLKEAILFNQNEPLYYDEFSYPVAQLAVVLNDEKQSSLSSQLRDTAIFATNQAVLISPANVNFWKTRTRVFYALSQIDEKYINDAFEALSKARDLSPTDPKIYYNMALIFDKLDKKKEAYEYLEKTVSLKPNYKDAYLALALFYERDKNMDKAKEALNFIINHIDPNDEVAKQQLEKVK</sequence>
<feature type="transmembrane region" description="Helical" evidence="6">
    <location>
        <begin position="40"/>
        <end position="58"/>
    </location>
</feature>
<feature type="transmembrane region" description="Helical" evidence="6">
    <location>
        <begin position="9"/>
        <end position="28"/>
    </location>
</feature>
<feature type="transmembrane region" description="Helical" evidence="6">
    <location>
        <begin position="383"/>
        <end position="410"/>
    </location>
</feature>
<protein>
    <recommendedName>
        <fullName evidence="7">O-antigen ligase-related domain-containing protein</fullName>
    </recommendedName>
</protein>
<dbReference type="SMART" id="SM00028">
    <property type="entry name" value="TPR"/>
    <property type="match status" value="3"/>
</dbReference>
<feature type="domain" description="O-antigen ligase-related" evidence="7">
    <location>
        <begin position="231"/>
        <end position="398"/>
    </location>
</feature>
<dbReference type="EMBL" id="PCWS01000043">
    <property type="protein sequence ID" value="PIR08647.1"/>
    <property type="molecule type" value="Genomic_DNA"/>
</dbReference>
<dbReference type="PROSITE" id="PS50005">
    <property type="entry name" value="TPR"/>
    <property type="match status" value="1"/>
</dbReference>
<comment type="subcellular location">
    <subcellularLocation>
        <location evidence="1">Membrane</location>
        <topology evidence="1">Multi-pass membrane protein</topology>
    </subcellularLocation>
</comment>
<gene>
    <name evidence="8" type="ORF">COV53_01955</name>
</gene>
<feature type="transmembrane region" description="Helical" evidence="6">
    <location>
        <begin position="244"/>
        <end position="262"/>
    </location>
</feature>
<feature type="transmembrane region" description="Helical" evidence="6">
    <location>
        <begin position="70"/>
        <end position="89"/>
    </location>
</feature>
<feature type="transmembrane region" description="Helical" evidence="6">
    <location>
        <begin position="431"/>
        <end position="456"/>
    </location>
</feature>
<dbReference type="InterPro" id="IPR019734">
    <property type="entry name" value="TPR_rpt"/>
</dbReference>
<evidence type="ECO:0000313" key="9">
    <source>
        <dbReference type="Proteomes" id="UP000230707"/>
    </source>
</evidence>
<dbReference type="PANTHER" id="PTHR37422">
    <property type="entry name" value="TEICHURONIC ACID BIOSYNTHESIS PROTEIN TUAE"/>
    <property type="match status" value="1"/>
</dbReference>
<evidence type="ECO:0000256" key="6">
    <source>
        <dbReference type="SAM" id="Phobius"/>
    </source>
</evidence>
<evidence type="ECO:0000259" key="7">
    <source>
        <dbReference type="Pfam" id="PF04932"/>
    </source>
</evidence>
<dbReference type="InterPro" id="IPR011990">
    <property type="entry name" value="TPR-like_helical_dom_sf"/>
</dbReference>
<keyword evidence="2 6" id="KW-0812">Transmembrane</keyword>
<keyword evidence="5" id="KW-0802">TPR repeat</keyword>
<dbReference type="InterPro" id="IPR051533">
    <property type="entry name" value="WaaL-like"/>
</dbReference>
<name>A0A2H0NIE8_9BACT</name>
<evidence type="ECO:0000256" key="2">
    <source>
        <dbReference type="ARBA" id="ARBA00022692"/>
    </source>
</evidence>
<reference evidence="8 9" key="1">
    <citation type="submission" date="2017-09" db="EMBL/GenBank/DDBJ databases">
        <title>Depth-based differentiation of microbial function through sediment-hosted aquifers and enrichment of novel symbionts in the deep terrestrial subsurface.</title>
        <authorList>
            <person name="Probst A.J."/>
            <person name="Ladd B."/>
            <person name="Jarett J.K."/>
            <person name="Geller-Mcgrath D.E."/>
            <person name="Sieber C.M."/>
            <person name="Emerson J.B."/>
            <person name="Anantharaman K."/>
            <person name="Thomas B.C."/>
            <person name="Malmstrom R."/>
            <person name="Stieglmeier M."/>
            <person name="Klingl A."/>
            <person name="Woyke T."/>
            <person name="Ryan C.M."/>
            <person name="Banfield J.F."/>
        </authorList>
    </citation>
    <scope>NUCLEOTIDE SEQUENCE [LARGE SCALE GENOMIC DNA]</scope>
    <source>
        <strain evidence="8">CG11_big_fil_rev_8_21_14_0_20_37_11</strain>
    </source>
</reference>
<feature type="repeat" description="TPR" evidence="5">
    <location>
        <begin position="663"/>
        <end position="696"/>
    </location>
</feature>
<feature type="transmembrane region" description="Helical" evidence="6">
    <location>
        <begin position="101"/>
        <end position="119"/>
    </location>
</feature>
<feature type="transmembrane region" description="Helical" evidence="6">
    <location>
        <begin position="271"/>
        <end position="289"/>
    </location>
</feature>
<evidence type="ECO:0000256" key="1">
    <source>
        <dbReference type="ARBA" id="ARBA00004141"/>
    </source>
</evidence>
<dbReference type="Proteomes" id="UP000230707">
    <property type="component" value="Unassembled WGS sequence"/>
</dbReference>
<dbReference type="Gene3D" id="1.25.40.10">
    <property type="entry name" value="Tetratricopeptide repeat domain"/>
    <property type="match status" value="1"/>
</dbReference>